<evidence type="ECO:0000256" key="1">
    <source>
        <dbReference type="SAM" id="MobiDB-lite"/>
    </source>
</evidence>
<reference evidence="2" key="2">
    <citation type="submission" date="2023-06" db="EMBL/GenBank/DDBJ databases">
        <authorList>
            <person name="Kobayashi Y."/>
            <person name="Kayamori A."/>
            <person name="Aoki K."/>
            <person name="Shiwa Y."/>
            <person name="Fujita N."/>
            <person name="Sugita T."/>
            <person name="Iwasaki W."/>
            <person name="Tanaka N."/>
            <person name="Takashima M."/>
        </authorList>
    </citation>
    <scope>NUCLEOTIDE SEQUENCE</scope>
    <source>
        <strain evidence="2">HIS016</strain>
    </source>
</reference>
<gene>
    <name evidence="2" type="ORF">CspeluHIS016_0601000</name>
</gene>
<keyword evidence="3" id="KW-1185">Reference proteome</keyword>
<protein>
    <submittedName>
        <fullName evidence="2">Uncharacterized protein</fullName>
    </submittedName>
</protein>
<reference evidence="2" key="1">
    <citation type="journal article" date="2023" name="BMC Genomics">
        <title>Chromosome-level genome assemblies of Cutaneotrichosporon spp. (Trichosporonales, Basidiomycota) reveal imbalanced evolution between nucleotide sequences and chromosome synteny.</title>
        <authorList>
            <person name="Kobayashi Y."/>
            <person name="Kayamori A."/>
            <person name="Aoki K."/>
            <person name="Shiwa Y."/>
            <person name="Matsutani M."/>
            <person name="Fujita N."/>
            <person name="Sugita T."/>
            <person name="Iwasaki W."/>
            <person name="Tanaka N."/>
            <person name="Takashima M."/>
        </authorList>
    </citation>
    <scope>NUCLEOTIDE SEQUENCE</scope>
    <source>
        <strain evidence="2">HIS016</strain>
    </source>
</reference>
<organism evidence="2 3">
    <name type="scientific">Cutaneotrichosporon spelunceum</name>
    <dbReference type="NCBI Taxonomy" id="1672016"/>
    <lineage>
        <taxon>Eukaryota</taxon>
        <taxon>Fungi</taxon>
        <taxon>Dikarya</taxon>
        <taxon>Basidiomycota</taxon>
        <taxon>Agaricomycotina</taxon>
        <taxon>Tremellomycetes</taxon>
        <taxon>Trichosporonales</taxon>
        <taxon>Trichosporonaceae</taxon>
        <taxon>Cutaneotrichosporon</taxon>
    </lineage>
</organism>
<dbReference type="EMBL" id="BTCM01000006">
    <property type="protein sequence ID" value="GMK58658.1"/>
    <property type="molecule type" value="Genomic_DNA"/>
</dbReference>
<name>A0AAD3YE06_9TREE</name>
<dbReference type="AlphaFoldDB" id="A0AAD3YE06"/>
<feature type="region of interest" description="Disordered" evidence="1">
    <location>
        <begin position="1"/>
        <end position="75"/>
    </location>
</feature>
<evidence type="ECO:0000313" key="3">
    <source>
        <dbReference type="Proteomes" id="UP001222932"/>
    </source>
</evidence>
<sequence length="75" mass="7942">MLSRDKRPQPPVQRPTSASVHPAFLPVRVHATSAAPQAQTPLPAPLPPAWTDASKVSPAWEGWGRGPAAAAKSRM</sequence>
<dbReference type="Proteomes" id="UP001222932">
    <property type="component" value="Unassembled WGS sequence"/>
</dbReference>
<evidence type="ECO:0000313" key="2">
    <source>
        <dbReference type="EMBL" id="GMK58658.1"/>
    </source>
</evidence>
<proteinExistence type="predicted"/>
<accession>A0AAD3YE06</accession>
<feature type="compositionally biased region" description="Low complexity" evidence="1">
    <location>
        <begin position="31"/>
        <end position="41"/>
    </location>
</feature>
<comment type="caution">
    <text evidence="2">The sequence shown here is derived from an EMBL/GenBank/DDBJ whole genome shotgun (WGS) entry which is preliminary data.</text>
</comment>